<accession>A0A367FQU5</accession>
<proteinExistence type="predicted"/>
<evidence type="ECO:0008006" key="3">
    <source>
        <dbReference type="Google" id="ProtNLM"/>
    </source>
</evidence>
<protein>
    <recommendedName>
        <fullName evidence="3">DUF3168 domain-containing protein</fullName>
    </recommendedName>
</protein>
<sequence>MAVSAAAPAAPHTAAFTTALVAEDLAVDVGVAPEGAGWQGEPGQSAFVPYIVLFPSPGSTDGDLGDPNAYLDYETQATVVGATAGQVEQVMDKVKAALVGRQLAVAGRNSYRVQLGEGGRPITRDDTVQPPEYYASALFRLRTGPA</sequence>
<keyword evidence="2" id="KW-1185">Reference proteome</keyword>
<dbReference type="AlphaFoldDB" id="A0A367FQU5"/>
<organism evidence="1 2">
    <name type="scientific">Sphaerisporangium album</name>
    <dbReference type="NCBI Taxonomy" id="509200"/>
    <lineage>
        <taxon>Bacteria</taxon>
        <taxon>Bacillati</taxon>
        <taxon>Actinomycetota</taxon>
        <taxon>Actinomycetes</taxon>
        <taxon>Streptosporangiales</taxon>
        <taxon>Streptosporangiaceae</taxon>
        <taxon>Sphaerisporangium</taxon>
    </lineage>
</organism>
<comment type="caution">
    <text evidence="1">The sequence shown here is derived from an EMBL/GenBank/DDBJ whole genome shotgun (WGS) entry which is preliminary data.</text>
</comment>
<dbReference type="EMBL" id="QOIL01000003">
    <property type="protein sequence ID" value="RCG31985.1"/>
    <property type="molecule type" value="Genomic_DNA"/>
</dbReference>
<evidence type="ECO:0000313" key="1">
    <source>
        <dbReference type="EMBL" id="RCG31985.1"/>
    </source>
</evidence>
<reference evidence="1 2" key="1">
    <citation type="submission" date="2018-06" db="EMBL/GenBank/DDBJ databases">
        <title>Sphaerisporangium craniellae sp. nov., isolated from a marine sponge in the South China Sea.</title>
        <authorList>
            <person name="Li L."/>
        </authorList>
    </citation>
    <scope>NUCLEOTIDE SEQUENCE [LARGE SCALE GENOMIC DNA]</scope>
    <source>
        <strain evidence="1 2">CCTCC AA 208026</strain>
    </source>
</reference>
<evidence type="ECO:0000313" key="2">
    <source>
        <dbReference type="Proteomes" id="UP000253094"/>
    </source>
</evidence>
<dbReference type="Proteomes" id="UP000253094">
    <property type="component" value="Unassembled WGS sequence"/>
</dbReference>
<gene>
    <name evidence="1" type="ORF">DQ384_05435</name>
</gene>
<dbReference type="RefSeq" id="WP_114027600.1">
    <property type="nucleotide sequence ID" value="NZ_QOIL01000003.1"/>
</dbReference>
<dbReference type="OrthoDB" id="3539442at2"/>
<name>A0A367FQU5_9ACTN</name>